<evidence type="ECO:0000256" key="1">
    <source>
        <dbReference type="SAM" id="MobiDB-lite"/>
    </source>
</evidence>
<sequence length="69" mass="7566">MNRRSPWSRPPLPDARGEPLRGRRCRSSFHERLDPVGFAVLAILSGLGGGMIRDTLLQGGPPVALTDTW</sequence>
<evidence type="ECO:0000313" key="4">
    <source>
        <dbReference type="EMBL" id="MTB71000.1"/>
    </source>
</evidence>
<evidence type="ECO:0000259" key="3">
    <source>
        <dbReference type="Pfam" id="PF03458"/>
    </source>
</evidence>
<dbReference type="Proteomes" id="UP000431092">
    <property type="component" value="Unassembled WGS sequence"/>
</dbReference>
<keyword evidence="2" id="KW-1133">Transmembrane helix</keyword>
<protein>
    <recommendedName>
        <fullName evidence="3">Glycine transporter domain-containing protein</fullName>
    </recommendedName>
</protein>
<reference evidence="4 5" key="1">
    <citation type="submission" date="2019-11" db="EMBL/GenBank/DDBJ databases">
        <title>Whole genome sequencing identifies a novel species of the genus Arsenicicoccus isolated from human blood.</title>
        <authorList>
            <person name="Jeong J.H."/>
            <person name="Kweon O.J."/>
            <person name="Kim H.R."/>
            <person name="Kim T.-H."/>
            <person name="Ha S.-M."/>
            <person name="Lee M.-K."/>
        </authorList>
    </citation>
    <scope>NUCLEOTIDE SEQUENCE [LARGE SCALE GENOMIC DNA]</scope>
    <source>
        <strain evidence="4 5">MKL-02</strain>
    </source>
</reference>
<gene>
    <name evidence="4" type="ORF">GGG17_03230</name>
</gene>
<name>A0A6I3IM21_9MICO</name>
<keyword evidence="5" id="KW-1185">Reference proteome</keyword>
<keyword evidence="2" id="KW-0472">Membrane</keyword>
<keyword evidence="2" id="KW-0812">Transmembrane</keyword>
<feature type="domain" description="Glycine transporter" evidence="3">
    <location>
        <begin position="29"/>
        <end position="67"/>
    </location>
</feature>
<evidence type="ECO:0000256" key="2">
    <source>
        <dbReference type="SAM" id="Phobius"/>
    </source>
</evidence>
<feature type="transmembrane region" description="Helical" evidence="2">
    <location>
        <begin position="33"/>
        <end position="52"/>
    </location>
</feature>
<dbReference type="InterPro" id="IPR005115">
    <property type="entry name" value="Gly_transporter"/>
</dbReference>
<comment type="caution">
    <text evidence="4">The sequence shown here is derived from an EMBL/GenBank/DDBJ whole genome shotgun (WGS) entry which is preliminary data.</text>
</comment>
<proteinExistence type="predicted"/>
<organism evidence="4 5">
    <name type="scientific">Arsenicicoccus cauae</name>
    <dbReference type="NCBI Taxonomy" id="2663847"/>
    <lineage>
        <taxon>Bacteria</taxon>
        <taxon>Bacillati</taxon>
        <taxon>Actinomycetota</taxon>
        <taxon>Actinomycetes</taxon>
        <taxon>Micrococcales</taxon>
        <taxon>Intrasporangiaceae</taxon>
        <taxon>Arsenicicoccus</taxon>
    </lineage>
</organism>
<evidence type="ECO:0000313" key="5">
    <source>
        <dbReference type="Proteomes" id="UP000431092"/>
    </source>
</evidence>
<feature type="region of interest" description="Disordered" evidence="1">
    <location>
        <begin position="1"/>
        <end position="23"/>
    </location>
</feature>
<dbReference type="Pfam" id="PF03458">
    <property type="entry name" value="Gly_transporter"/>
    <property type="match status" value="1"/>
</dbReference>
<dbReference type="EMBL" id="WLVL01000016">
    <property type="protein sequence ID" value="MTB71000.1"/>
    <property type="molecule type" value="Genomic_DNA"/>
</dbReference>
<dbReference type="AlphaFoldDB" id="A0A6I3IM21"/>
<accession>A0A6I3IM21</accession>